<organism evidence="2">
    <name type="scientific">Serratia marcescens</name>
    <dbReference type="NCBI Taxonomy" id="615"/>
    <lineage>
        <taxon>Bacteria</taxon>
        <taxon>Pseudomonadati</taxon>
        <taxon>Pseudomonadota</taxon>
        <taxon>Gammaproteobacteria</taxon>
        <taxon>Enterobacterales</taxon>
        <taxon>Yersiniaceae</taxon>
        <taxon>Serratia</taxon>
    </lineage>
</organism>
<reference evidence="1 3" key="3">
    <citation type="submission" date="2024-07" db="EMBL/GenBank/DDBJ databases">
        <authorList>
            <person name="Raymann K."/>
        </authorList>
    </citation>
    <scope>NUCLEOTIDE SEQUENCE [LARGE SCALE GENOMIC DNA]</scope>
    <source>
        <strain evidence="1 3">KZ19</strain>
    </source>
</reference>
<evidence type="ECO:0000313" key="3">
    <source>
        <dbReference type="Proteomes" id="UP000237365"/>
    </source>
</evidence>
<evidence type="ECO:0000313" key="2">
    <source>
        <dbReference type="EMBL" id="POP18328.1"/>
    </source>
</evidence>
<accession>A0AAP8PZB4</accession>
<name>A0AAP8PZB4_SERMA</name>
<proteinExistence type="predicted"/>
<reference evidence="2" key="1">
    <citation type="submission" date="2018-01" db="EMBL/GenBank/DDBJ databases">
        <title>The opportunistic pathogen Serratia marcescens is an overlooked threat to honeybees.</title>
        <authorList>
            <person name="Raymann K."/>
            <person name="Shaffer Z."/>
            <person name="Coon K."/>
            <person name="Salisbury S."/>
            <person name="Moran N.A."/>
        </authorList>
    </citation>
    <scope>NUCLEOTIDE SEQUENCE [LARGE SCALE GENOMIC DNA]</scope>
    <source>
        <strain evidence="2">KZ19</strain>
    </source>
</reference>
<sequence>MIAKEMQSKWENNQLVGLDVIINDVGVVREIDIEFEMNYKFKGTFNKEYKVLLGNETTLNALIEQYDEVWSEIQVNNKVQLPDGDFLLCGEGEMGNEGFIARTDGTNRLKWSMYSTTSNPFVNVIEAGKCVYFQSTLGFYIFFDITNNNISIKNEKSW</sequence>
<dbReference type="EMBL" id="PQGI02000001">
    <property type="protein sequence ID" value="MEX3187135.1"/>
    <property type="molecule type" value="Genomic_DNA"/>
</dbReference>
<dbReference type="RefSeq" id="WP_089197023.1">
    <property type="nucleotide sequence ID" value="NZ_CP018919.1"/>
</dbReference>
<reference evidence="1 3" key="2">
    <citation type="submission" date="2024-07" db="EMBL/GenBank/DDBJ databases">
        <title>Making a pathogen? Evaluating the impact of protist predation on the evolution of virulence in Serratia marcescens.</title>
        <authorList>
            <person name="Hopkins H."/>
            <person name="Lopezguerra C."/>
            <person name="Lau M.-J."/>
        </authorList>
    </citation>
    <scope>NUCLEOTIDE SEQUENCE [LARGE SCALE GENOMIC DNA]</scope>
    <source>
        <strain evidence="1 3">KZ19</strain>
    </source>
</reference>
<gene>
    <name evidence="2" type="ORF">C3R40_00010</name>
    <name evidence="1" type="ORF">C3R40_010930</name>
</gene>
<comment type="caution">
    <text evidence="2">The sequence shown here is derived from an EMBL/GenBank/DDBJ whole genome shotgun (WGS) entry which is preliminary data.</text>
</comment>
<dbReference type="Proteomes" id="UP000237365">
    <property type="component" value="Unassembled WGS sequence"/>
</dbReference>
<dbReference type="EMBL" id="PQGI01000001">
    <property type="protein sequence ID" value="POP18328.1"/>
    <property type="molecule type" value="Genomic_DNA"/>
</dbReference>
<evidence type="ECO:0000313" key="1">
    <source>
        <dbReference type="EMBL" id="MEX3187135.1"/>
    </source>
</evidence>
<protein>
    <submittedName>
        <fullName evidence="2">Uncharacterized protein</fullName>
    </submittedName>
</protein>
<dbReference type="AlphaFoldDB" id="A0AAP8PZB4"/>